<keyword evidence="3" id="KW-1185">Reference proteome</keyword>
<organism evidence="2 3">
    <name type="scientific">Clytia hemisphaerica</name>
    <dbReference type="NCBI Taxonomy" id="252671"/>
    <lineage>
        <taxon>Eukaryota</taxon>
        <taxon>Metazoa</taxon>
        <taxon>Cnidaria</taxon>
        <taxon>Hydrozoa</taxon>
        <taxon>Hydroidolina</taxon>
        <taxon>Leptothecata</taxon>
        <taxon>Obeliida</taxon>
        <taxon>Clytiidae</taxon>
        <taxon>Clytia</taxon>
    </lineage>
</organism>
<evidence type="ECO:0008006" key="4">
    <source>
        <dbReference type="Google" id="ProtNLM"/>
    </source>
</evidence>
<keyword evidence="1" id="KW-0732">Signal</keyword>
<name>A0A7M6DMM1_9CNID</name>
<evidence type="ECO:0000313" key="3">
    <source>
        <dbReference type="Proteomes" id="UP000594262"/>
    </source>
</evidence>
<protein>
    <recommendedName>
        <fullName evidence="4">Cnidarian restricted protein</fullName>
    </recommendedName>
</protein>
<feature type="signal peptide" evidence="1">
    <location>
        <begin position="1"/>
        <end position="26"/>
    </location>
</feature>
<reference evidence="2" key="1">
    <citation type="submission" date="2021-01" db="UniProtKB">
        <authorList>
            <consortium name="EnsemblMetazoa"/>
        </authorList>
    </citation>
    <scope>IDENTIFICATION</scope>
</reference>
<dbReference type="EnsemblMetazoa" id="CLYHEMT016480.1">
    <property type="protein sequence ID" value="CLYHEMP016480.1"/>
    <property type="gene ID" value="CLYHEMG016480"/>
</dbReference>
<feature type="chain" id="PRO_5029891424" description="Cnidarian restricted protein" evidence="1">
    <location>
        <begin position="27"/>
        <end position="299"/>
    </location>
</feature>
<dbReference type="AlphaFoldDB" id="A0A7M6DMM1"/>
<sequence>MTKMHIQMVLKWFTILLLFLNKDSDCSELYEKTEQLQFHLKMGKIAKGSISLVQCLLMCSVHECDVVGYLPLVEACILYEESKQMMIFDEDDGIDLYVPRKMQKFKATRTFKAKTMSCVDQYHIGGNCSVIIDPKVILDETCKEADPNRPIAIFQVINGNFLWRCHNVNTLSADHLFYVNGSDYDESMNYRLLTLIDNHPYYKDSHFILSVLISCTMKCTKIGRTCQPTFTANSIYPFYKAGKICNNNKIDVTHDGASFWHIDAEPLVSPDQCKGFINVEAFSCESTAPPGEDRLCRCT</sequence>
<dbReference type="Proteomes" id="UP000594262">
    <property type="component" value="Unplaced"/>
</dbReference>
<dbReference type="GeneID" id="136808690"/>
<accession>A0A7M6DMM1</accession>
<proteinExistence type="predicted"/>
<evidence type="ECO:0000313" key="2">
    <source>
        <dbReference type="EnsemblMetazoa" id="CLYHEMP016480.1"/>
    </source>
</evidence>
<evidence type="ECO:0000256" key="1">
    <source>
        <dbReference type="SAM" id="SignalP"/>
    </source>
</evidence>
<dbReference type="RefSeq" id="XP_066921332.1">
    <property type="nucleotide sequence ID" value="XM_067065231.1"/>
</dbReference>